<sequence length="284" mass="29364">MVSPDLAAPTAAIRSPRSALRVPRIGFLLSTGWLIALFIAAVAFVLGAGADPLANDYAALSQPPSWAHLFGTDNLGRDVLARSLHGAGASATVALATVVVGGGIGILLGVWAGLMRGVVETIIGFFTDVAIALPGLIVISTIVTLTGPSLPTIALTIAGFSIPVFARLSRASTLAVATENHVVVARTLGASGWRIVTREVLPSVLPRMTPFLMISVAGSIVAEGALSFLGFGLRPPQPSWGSLIADGRAQLADAPWVALFPALLLCLTILSINVLGEHFREAKR</sequence>
<dbReference type="PANTHER" id="PTHR43386:SF23">
    <property type="entry name" value="ABC TRANSPORTER"/>
    <property type="match status" value="1"/>
</dbReference>
<keyword evidence="6 7" id="KW-0472">Membrane</keyword>
<feature type="transmembrane region" description="Helical" evidence="7">
    <location>
        <begin position="254"/>
        <end position="275"/>
    </location>
</feature>
<feature type="transmembrane region" description="Helical" evidence="7">
    <location>
        <begin position="122"/>
        <end position="143"/>
    </location>
</feature>
<evidence type="ECO:0000313" key="10">
    <source>
        <dbReference type="Proteomes" id="UP001244427"/>
    </source>
</evidence>
<evidence type="ECO:0000256" key="4">
    <source>
        <dbReference type="ARBA" id="ARBA00022692"/>
    </source>
</evidence>
<feature type="transmembrane region" description="Helical" evidence="7">
    <location>
        <begin position="211"/>
        <end position="234"/>
    </location>
</feature>
<evidence type="ECO:0000256" key="1">
    <source>
        <dbReference type="ARBA" id="ARBA00004651"/>
    </source>
</evidence>
<evidence type="ECO:0000313" key="9">
    <source>
        <dbReference type="EMBL" id="MDQ0647043.1"/>
    </source>
</evidence>
<evidence type="ECO:0000256" key="2">
    <source>
        <dbReference type="ARBA" id="ARBA00022448"/>
    </source>
</evidence>
<dbReference type="InterPro" id="IPR000515">
    <property type="entry name" value="MetI-like"/>
</dbReference>
<dbReference type="EMBL" id="JAUSXV010000001">
    <property type="protein sequence ID" value="MDQ0647043.1"/>
    <property type="molecule type" value="Genomic_DNA"/>
</dbReference>
<feature type="transmembrane region" description="Helical" evidence="7">
    <location>
        <begin position="25"/>
        <end position="46"/>
    </location>
</feature>
<evidence type="ECO:0000256" key="5">
    <source>
        <dbReference type="ARBA" id="ARBA00022989"/>
    </source>
</evidence>
<protein>
    <submittedName>
        <fullName evidence="9">ABC-type dipeptide/oligopeptide/nickel transport system permease subunit</fullName>
    </submittedName>
</protein>
<dbReference type="PANTHER" id="PTHR43386">
    <property type="entry name" value="OLIGOPEPTIDE TRANSPORT SYSTEM PERMEASE PROTEIN APPC"/>
    <property type="match status" value="1"/>
</dbReference>
<dbReference type="InterPro" id="IPR035906">
    <property type="entry name" value="MetI-like_sf"/>
</dbReference>
<evidence type="ECO:0000256" key="7">
    <source>
        <dbReference type="RuleBase" id="RU363032"/>
    </source>
</evidence>
<feature type="transmembrane region" description="Helical" evidence="7">
    <location>
        <begin position="87"/>
        <end position="110"/>
    </location>
</feature>
<feature type="domain" description="ABC transmembrane type-1" evidence="8">
    <location>
        <begin position="87"/>
        <end position="276"/>
    </location>
</feature>
<evidence type="ECO:0000256" key="6">
    <source>
        <dbReference type="ARBA" id="ARBA00023136"/>
    </source>
</evidence>
<gene>
    <name evidence="9" type="ORF">QFZ53_001239</name>
</gene>
<evidence type="ECO:0000256" key="3">
    <source>
        <dbReference type="ARBA" id="ARBA00022475"/>
    </source>
</evidence>
<comment type="caution">
    <text evidence="9">The sequence shown here is derived from an EMBL/GenBank/DDBJ whole genome shotgun (WGS) entry which is preliminary data.</text>
</comment>
<dbReference type="CDD" id="cd06261">
    <property type="entry name" value="TM_PBP2"/>
    <property type="match status" value="1"/>
</dbReference>
<organism evidence="9 10">
    <name type="scientific">Microbacterium natoriense</name>
    <dbReference type="NCBI Taxonomy" id="284570"/>
    <lineage>
        <taxon>Bacteria</taxon>
        <taxon>Bacillati</taxon>
        <taxon>Actinomycetota</taxon>
        <taxon>Actinomycetes</taxon>
        <taxon>Micrococcales</taxon>
        <taxon>Microbacteriaceae</taxon>
        <taxon>Microbacterium</taxon>
    </lineage>
</organism>
<keyword evidence="2 7" id="KW-0813">Transport</keyword>
<dbReference type="PROSITE" id="PS50928">
    <property type="entry name" value="ABC_TM1"/>
    <property type="match status" value="1"/>
</dbReference>
<comment type="similarity">
    <text evidence="7">Belongs to the binding-protein-dependent transport system permease family.</text>
</comment>
<proteinExistence type="inferred from homology"/>
<comment type="subcellular location">
    <subcellularLocation>
        <location evidence="1 7">Cell membrane</location>
        <topology evidence="1 7">Multi-pass membrane protein</topology>
    </subcellularLocation>
</comment>
<feature type="transmembrane region" description="Helical" evidence="7">
    <location>
        <begin position="149"/>
        <end position="166"/>
    </location>
</feature>
<reference evidence="9 10" key="1">
    <citation type="submission" date="2023-07" db="EMBL/GenBank/DDBJ databases">
        <title>Comparative genomics of wheat-associated soil bacteria to identify genetic determinants of phenazine resistance.</title>
        <authorList>
            <person name="Mouncey N."/>
        </authorList>
    </citation>
    <scope>NUCLEOTIDE SEQUENCE [LARGE SCALE GENOMIC DNA]</scope>
    <source>
        <strain evidence="9 10">W4I9-1</strain>
    </source>
</reference>
<dbReference type="Pfam" id="PF00528">
    <property type="entry name" value="BPD_transp_1"/>
    <property type="match status" value="1"/>
</dbReference>
<dbReference type="SUPFAM" id="SSF161098">
    <property type="entry name" value="MetI-like"/>
    <property type="match status" value="1"/>
</dbReference>
<keyword evidence="4 7" id="KW-0812">Transmembrane</keyword>
<dbReference type="GO" id="GO:0055085">
    <property type="term" value="P:transmembrane transport"/>
    <property type="evidence" value="ECO:0007669"/>
    <property type="project" value="InterPro"/>
</dbReference>
<dbReference type="GO" id="GO:0005886">
    <property type="term" value="C:plasma membrane"/>
    <property type="evidence" value="ECO:0007669"/>
    <property type="project" value="UniProtKB-SubCell"/>
</dbReference>
<accession>A0AAW8EUV7</accession>
<dbReference type="RefSeq" id="WP_307294650.1">
    <property type="nucleotide sequence ID" value="NZ_JAUSXV010000001.1"/>
</dbReference>
<keyword evidence="10" id="KW-1185">Reference proteome</keyword>
<dbReference type="InterPro" id="IPR050366">
    <property type="entry name" value="BP-dependent_transpt_permease"/>
</dbReference>
<dbReference type="AlphaFoldDB" id="A0AAW8EUV7"/>
<evidence type="ECO:0000259" key="8">
    <source>
        <dbReference type="PROSITE" id="PS50928"/>
    </source>
</evidence>
<keyword evidence="3" id="KW-1003">Cell membrane</keyword>
<name>A0AAW8EUV7_9MICO</name>
<dbReference type="Proteomes" id="UP001244427">
    <property type="component" value="Unassembled WGS sequence"/>
</dbReference>
<keyword evidence="5 7" id="KW-1133">Transmembrane helix</keyword>
<dbReference type="Gene3D" id="1.10.3720.10">
    <property type="entry name" value="MetI-like"/>
    <property type="match status" value="1"/>
</dbReference>